<evidence type="ECO:0000313" key="2">
    <source>
        <dbReference type="EMBL" id="MBB3925448.1"/>
    </source>
</evidence>
<feature type="transmembrane region" description="Helical" evidence="1">
    <location>
        <begin position="31"/>
        <end position="52"/>
    </location>
</feature>
<name>A0A7W6BMQ6_9SPHN</name>
<accession>A0A7W6BMQ6</accession>
<gene>
    <name evidence="2" type="ORF">GGR43_001161</name>
</gene>
<keyword evidence="1" id="KW-0812">Transmembrane</keyword>
<keyword evidence="1" id="KW-0472">Membrane</keyword>
<sequence length="105" mass="11641">MDRYEDRRLDVEEARREERIAERRRGGGARALLVVILLIVAIVAVLFATGFWSAEVRRGALPDVDVSVKGGELPKVDVDSKKVVVGTKKETIDVPTVDVRDGNQQ</sequence>
<evidence type="ECO:0000256" key="1">
    <source>
        <dbReference type="SAM" id="Phobius"/>
    </source>
</evidence>
<evidence type="ECO:0000313" key="3">
    <source>
        <dbReference type="Proteomes" id="UP000571950"/>
    </source>
</evidence>
<proteinExistence type="predicted"/>
<dbReference type="EMBL" id="JACIDT010000003">
    <property type="protein sequence ID" value="MBB3925448.1"/>
    <property type="molecule type" value="Genomic_DNA"/>
</dbReference>
<dbReference type="RefSeq" id="WP_246343364.1">
    <property type="nucleotide sequence ID" value="NZ_BSPS01000086.1"/>
</dbReference>
<keyword evidence="3" id="KW-1185">Reference proteome</keyword>
<reference evidence="2 3" key="1">
    <citation type="submission" date="2020-08" db="EMBL/GenBank/DDBJ databases">
        <title>Genomic Encyclopedia of Type Strains, Phase IV (KMG-IV): sequencing the most valuable type-strain genomes for metagenomic binning, comparative biology and taxonomic classification.</title>
        <authorList>
            <person name="Goeker M."/>
        </authorList>
    </citation>
    <scope>NUCLEOTIDE SEQUENCE [LARGE SCALE GENOMIC DNA]</scope>
    <source>
        <strain evidence="2 3">DSM 26189</strain>
    </source>
</reference>
<keyword evidence="1" id="KW-1133">Transmembrane helix</keyword>
<organism evidence="2 3">
    <name type="scientific">Sphingobium jiangsuense</name>
    <dbReference type="NCBI Taxonomy" id="870476"/>
    <lineage>
        <taxon>Bacteria</taxon>
        <taxon>Pseudomonadati</taxon>
        <taxon>Pseudomonadota</taxon>
        <taxon>Alphaproteobacteria</taxon>
        <taxon>Sphingomonadales</taxon>
        <taxon>Sphingomonadaceae</taxon>
        <taxon>Sphingobium</taxon>
    </lineage>
</organism>
<comment type="caution">
    <text evidence="2">The sequence shown here is derived from an EMBL/GenBank/DDBJ whole genome shotgun (WGS) entry which is preliminary data.</text>
</comment>
<dbReference type="Proteomes" id="UP000571950">
    <property type="component" value="Unassembled WGS sequence"/>
</dbReference>
<protein>
    <submittedName>
        <fullName evidence="2">Uncharacterized protein</fullName>
    </submittedName>
</protein>
<dbReference type="AlphaFoldDB" id="A0A7W6BMQ6"/>